<dbReference type="AlphaFoldDB" id="A0AAV7UL29"/>
<evidence type="ECO:0000313" key="2">
    <source>
        <dbReference type="EMBL" id="KAJ1189715.1"/>
    </source>
</evidence>
<name>A0AAV7UL29_PLEWA</name>
<comment type="caution">
    <text evidence="2">The sequence shown here is derived from an EMBL/GenBank/DDBJ whole genome shotgun (WGS) entry which is preliminary data.</text>
</comment>
<keyword evidence="3" id="KW-1185">Reference proteome</keyword>
<gene>
    <name evidence="2" type="ORF">NDU88_006457</name>
</gene>
<dbReference type="Proteomes" id="UP001066276">
    <property type="component" value="Chromosome 3_1"/>
</dbReference>
<feature type="compositionally biased region" description="Basic and acidic residues" evidence="1">
    <location>
        <begin position="1"/>
        <end position="16"/>
    </location>
</feature>
<protein>
    <submittedName>
        <fullName evidence="2">Uncharacterized protein</fullName>
    </submittedName>
</protein>
<evidence type="ECO:0000313" key="3">
    <source>
        <dbReference type="Proteomes" id="UP001066276"/>
    </source>
</evidence>
<feature type="region of interest" description="Disordered" evidence="1">
    <location>
        <begin position="1"/>
        <end position="38"/>
    </location>
</feature>
<accession>A0AAV7UL29</accession>
<organism evidence="2 3">
    <name type="scientific">Pleurodeles waltl</name>
    <name type="common">Iberian ribbed newt</name>
    <dbReference type="NCBI Taxonomy" id="8319"/>
    <lineage>
        <taxon>Eukaryota</taxon>
        <taxon>Metazoa</taxon>
        <taxon>Chordata</taxon>
        <taxon>Craniata</taxon>
        <taxon>Vertebrata</taxon>
        <taxon>Euteleostomi</taxon>
        <taxon>Amphibia</taxon>
        <taxon>Batrachia</taxon>
        <taxon>Caudata</taxon>
        <taxon>Salamandroidea</taxon>
        <taxon>Salamandridae</taxon>
        <taxon>Pleurodelinae</taxon>
        <taxon>Pleurodeles</taxon>
    </lineage>
</organism>
<evidence type="ECO:0000256" key="1">
    <source>
        <dbReference type="SAM" id="MobiDB-lite"/>
    </source>
</evidence>
<sequence>MGVKDGDQDRRQYSRDPRKKHPGTVTSGSPGRRHDSWARWTQEITGGSQRVAEITTWAWRGWQKAETTWP</sequence>
<proteinExistence type="predicted"/>
<dbReference type="EMBL" id="JANPWB010000005">
    <property type="protein sequence ID" value="KAJ1189715.1"/>
    <property type="molecule type" value="Genomic_DNA"/>
</dbReference>
<reference evidence="2" key="1">
    <citation type="journal article" date="2022" name="bioRxiv">
        <title>Sequencing and chromosome-scale assembly of the giantPleurodeles waltlgenome.</title>
        <authorList>
            <person name="Brown T."/>
            <person name="Elewa A."/>
            <person name="Iarovenko S."/>
            <person name="Subramanian E."/>
            <person name="Araus A.J."/>
            <person name="Petzold A."/>
            <person name="Susuki M."/>
            <person name="Suzuki K.-i.T."/>
            <person name="Hayashi T."/>
            <person name="Toyoda A."/>
            <person name="Oliveira C."/>
            <person name="Osipova E."/>
            <person name="Leigh N.D."/>
            <person name="Simon A."/>
            <person name="Yun M.H."/>
        </authorList>
    </citation>
    <scope>NUCLEOTIDE SEQUENCE</scope>
    <source>
        <strain evidence="2">20211129_DDA</strain>
        <tissue evidence="2">Liver</tissue>
    </source>
</reference>